<dbReference type="InterPro" id="IPR036390">
    <property type="entry name" value="WH_DNA-bd_sf"/>
</dbReference>
<keyword evidence="2" id="KW-0663">Pyridoxal phosphate</keyword>
<dbReference type="OrthoDB" id="199743at2"/>
<dbReference type="InterPro" id="IPR004839">
    <property type="entry name" value="Aminotransferase_I/II_large"/>
</dbReference>
<dbReference type="PANTHER" id="PTHR46577">
    <property type="entry name" value="HTH-TYPE TRANSCRIPTIONAL REGULATORY PROTEIN GABR"/>
    <property type="match status" value="1"/>
</dbReference>
<keyword evidence="8" id="KW-1185">Reference proteome</keyword>
<evidence type="ECO:0000256" key="4">
    <source>
        <dbReference type="ARBA" id="ARBA00023125"/>
    </source>
</evidence>
<dbReference type="InterPro" id="IPR015421">
    <property type="entry name" value="PyrdxlP-dep_Trfase_major"/>
</dbReference>
<keyword evidence="5" id="KW-0804">Transcription</keyword>
<keyword evidence="3" id="KW-0805">Transcription regulation</keyword>
<dbReference type="SUPFAM" id="SSF46785">
    <property type="entry name" value="Winged helix' DNA-binding domain"/>
    <property type="match status" value="1"/>
</dbReference>
<dbReference type="InterPro" id="IPR000524">
    <property type="entry name" value="Tscrpt_reg_HTH_GntR"/>
</dbReference>
<keyword evidence="4" id="KW-0238">DNA-binding</keyword>
<keyword evidence="7" id="KW-0032">Aminotransferase</keyword>
<dbReference type="GO" id="GO:0003700">
    <property type="term" value="F:DNA-binding transcription factor activity"/>
    <property type="evidence" value="ECO:0007669"/>
    <property type="project" value="InterPro"/>
</dbReference>
<evidence type="ECO:0000256" key="3">
    <source>
        <dbReference type="ARBA" id="ARBA00023015"/>
    </source>
</evidence>
<dbReference type="CDD" id="cd07377">
    <property type="entry name" value="WHTH_GntR"/>
    <property type="match status" value="1"/>
</dbReference>
<reference evidence="7 8" key="1">
    <citation type="submission" date="2018-01" db="EMBL/GenBank/DDBJ databases">
        <title>Lactibacter flavus gen. nov., sp. nov., a novel bacterium of the family Propionibacteriaceae isolated from raw milk and dairy products.</title>
        <authorList>
            <person name="Wenning M."/>
            <person name="Breitenwieser F."/>
            <person name="Huptas C."/>
            <person name="von Neubeck M."/>
            <person name="Busse H.-J."/>
            <person name="Scherer S."/>
        </authorList>
    </citation>
    <scope>NUCLEOTIDE SEQUENCE [LARGE SCALE GENOMIC DNA]</scope>
    <source>
        <strain evidence="7 8">VG341</strain>
    </source>
</reference>
<gene>
    <name evidence="7" type="ORF">C1706_06135</name>
</gene>
<evidence type="ECO:0000256" key="1">
    <source>
        <dbReference type="ARBA" id="ARBA00005384"/>
    </source>
</evidence>
<evidence type="ECO:0000313" key="8">
    <source>
        <dbReference type="Proteomes" id="UP000290624"/>
    </source>
</evidence>
<sequence length="489" mass="51577">MSLRIPAAKLAPLKDLPVEGTAAYRVLAGGIRDWLMDGRLVPGTVLPSERALTATLGVSRTTVTRAYQELVKEGYAATRRGSGTVVRFPGAGPRRLSPFGPQLTDPTDDQVDFTCAASAAPPGLMGAVEAAMCELGAHARGIGYHPRGMPALREAVAQRYRDRGVPTSAENILIVPGALAGAAVVARARVRAGDRVLIESPTYPNVTEALRAERARLVGIGVAGGWHGAEIAQAVARTRPRLAFLIPDYHNPTGTLMDDATRAEIAQILDAGESTAVIDETMAELDLSGDDGLARPAPFAAYSASALTIGSMSKSFWGGIRVGWIRAPRHDMEALHAASLTFSLGCSALDELVAVHLLADAEHIVAARRAALRQARDSLAGLLRTHLPTWEFTLPPGGLTLWCRLPEPVAVTVAAEAERLGVYVVPGVRFAVGGGMAHHVRLPYAGDPATFLGAVERLRSAYDAALRAPSSLPTPRDPVTLGERDALIA</sequence>
<dbReference type="EMBL" id="PPCV01000003">
    <property type="protein sequence ID" value="RXW32720.1"/>
    <property type="molecule type" value="Genomic_DNA"/>
</dbReference>
<comment type="caution">
    <text evidence="7">The sequence shown here is derived from an EMBL/GenBank/DDBJ whole genome shotgun (WGS) entry which is preliminary data.</text>
</comment>
<dbReference type="AlphaFoldDB" id="A0A4Q2EGP4"/>
<dbReference type="InterPro" id="IPR036388">
    <property type="entry name" value="WH-like_DNA-bd_sf"/>
</dbReference>
<protein>
    <submittedName>
        <fullName evidence="7">PLP-dependent aminotransferase family protein</fullName>
    </submittedName>
</protein>
<dbReference type="SUPFAM" id="SSF53383">
    <property type="entry name" value="PLP-dependent transferases"/>
    <property type="match status" value="1"/>
</dbReference>
<proteinExistence type="inferred from homology"/>
<comment type="similarity">
    <text evidence="1">In the C-terminal section; belongs to the class-I pyridoxal-phosphate-dependent aminotransferase family.</text>
</comment>
<organism evidence="7 8">
    <name type="scientific">Propioniciclava flava</name>
    <dbReference type="NCBI Taxonomy" id="2072026"/>
    <lineage>
        <taxon>Bacteria</taxon>
        <taxon>Bacillati</taxon>
        <taxon>Actinomycetota</taxon>
        <taxon>Actinomycetes</taxon>
        <taxon>Propionibacteriales</taxon>
        <taxon>Propionibacteriaceae</taxon>
        <taxon>Propioniciclava</taxon>
    </lineage>
</organism>
<dbReference type="RefSeq" id="WP_129458333.1">
    <property type="nucleotide sequence ID" value="NZ_PPCV01000003.1"/>
</dbReference>
<keyword evidence="7" id="KW-0808">Transferase</keyword>
<dbReference type="GO" id="GO:0008483">
    <property type="term" value="F:transaminase activity"/>
    <property type="evidence" value="ECO:0007669"/>
    <property type="project" value="UniProtKB-KW"/>
</dbReference>
<dbReference type="InterPro" id="IPR051446">
    <property type="entry name" value="HTH_trans_reg/aminotransferase"/>
</dbReference>
<dbReference type="CDD" id="cd00609">
    <property type="entry name" value="AAT_like"/>
    <property type="match status" value="1"/>
</dbReference>
<dbReference type="GO" id="GO:0030170">
    <property type="term" value="F:pyridoxal phosphate binding"/>
    <property type="evidence" value="ECO:0007669"/>
    <property type="project" value="InterPro"/>
</dbReference>
<dbReference type="Pfam" id="PF00392">
    <property type="entry name" value="GntR"/>
    <property type="match status" value="1"/>
</dbReference>
<dbReference type="Pfam" id="PF00155">
    <property type="entry name" value="Aminotran_1_2"/>
    <property type="match status" value="1"/>
</dbReference>
<dbReference type="PROSITE" id="PS50949">
    <property type="entry name" value="HTH_GNTR"/>
    <property type="match status" value="1"/>
</dbReference>
<evidence type="ECO:0000259" key="6">
    <source>
        <dbReference type="PROSITE" id="PS50949"/>
    </source>
</evidence>
<dbReference type="Proteomes" id="UP000290624">
    <property type="component" value="Unassembled WGS sequence"/>
</dbReference>
<dbReference type="PRINTS" id="PR00035">
    <property type="entry name" value="HTHGNTR"/>
</dbReference>
<dbReference type="PANTHER" id="PTHR46577:SF1">
    <property type="entry name" value="HTH-TYPE TRANSCRIPTIONAL REGULATORY PROTEIN GABR"/>
    <property type="match status" value="1"/>
</dbReference>
<dbReference type="Gene3D" id="3.40.640.10">
    <property type="entry name" value="Type I PLP-dependent aspartate aminotransferase-like (Major domain)"/>
    <property type="match status" value="1"/>
</dbReference>
<name>A0A4Q2EGP4_9ACTN</name>
<dbReference type="Gene3D" id="1.10.10.10">
    <property type="entry name" value="Winged helix-like DNA-binding domain superfamily/Winged helix DNA-binding domain"/>
    <property type="match status" value="1"/>
</dbReference>
<evidence type="ECO:0000256" key="5">
    <source>
        <dbReference type="ARBA" id="ARBA00023163"/>
    </source>
</evidence>
<evidence type="ECO:0000313" key="7">
    <source>
        <dbReference type="EMBL" id="RXW32720.1"/>
    </source>
</evidence>
<dbReference type="SMART" id="SM00345">
    <property type="entry name" value="HTH_GNTR"/>
    <property type="match status" value="1"/>
</dbReference>
<dbReference type="GO" id="GO:0003677">
    <property type="term" value="F:DNA binding"/>
    <property type="evidence" value="ECO:0007669"/>
    <property type="project" value="UniProtKB-KW"/>
</dbReference>
<feature type="domain" description="HTH gntR-type" evidence="6">
    <location>
        <begin position="21"/>
        <end position="89"/>
    </location>
</feature>
<accession>A0A4Q2EGP4</accession>
<dbReference type="InterPro" id="IPR015424">
    <property type="entry name" value="PyrdxlP-dep_Trfase"/>
</dbReference>
<evidence type="ECO:0000256" key="2">
    <source>
        <dbReference type="ARBA" id="ARBA00022898"/>
    </source>
</evidence>